<sequence>MSASQDGLALSTGLRSAPHAAGSPKESVRPPRPDGGQWRHGGTQLKQGPAWHRSAAGLSAGLALLMTTISAQHYVHSRAFVQLPGHLASPALRRPLSD</sequence>
<feature type="region of interest" description="Disordered" evidence="1">
    <location>
        <begin position="1"/>
        <end position="51"/>
    </location>
</feature>
<gene>
    <name evidence="2" type="ORF">CMUS01_07281</name>
</gene>
<proteinExistence type="predicted"/>
<name>A0A8H6KIV5_9PEZI</name>
<dbReference type="AlphaFoldDB" id="A0A8H6KIV5"/>
<reference evidence="2" key="1">
    <citation type="journal article" date="2020" name="Phytopathology">
        <title>Genome Sequence Resources of Colletotrichum truncatum, C. plurivorum, C. musicola, and C. sojae: Four Species Pathogenic to Soybean (Glycine max).</title>
        <authorList>
            <person name="Rogerio F."/>
            <person name="Boufleur T.R."/>
            <person name="Ciampi-Guillardi M."/>
            <person name="Sukno S.A."/>
            <person name="Thon M.R."/>
            <person name="Massola Junior N.S."/>
            <person name="Baroncelli R."/>
        </authorList>
    </citation>
    <scope>NUCLEOTIDE SEQUENCE</scope>
    <source>
        <strain evidence="2">LFN0074</strain>
    </source>
</reference>
<accession>A0A8H6KIV5</accession>
<dbReference type="Proteomes" id="UP000639643">
    <property type="component" value="Unassembled WGS sequence"/>
</dbReference>
<protein>
    <submittedName>
        <fullName evidence="2">Uncharacterized protein</fullName>
    </submittedName>
</protein>
<evidence type="ECO:0000256" key="1">
    <source>
        <dbReference type="SAM" id="MobiDB-lite"/>
    </source>
</evidence>
<dbReference type="EMBL" id="WIGM01000257">
    <property type="protein sequence ID" value="KAF6831581.1"/>
    <property type="molecule type" value="Genomic_DNA"/>
</dbReference>
<comment type="caution">
    <text evidence="2">The sequence shown here is derived from an EMBL/GenBank/DDBJ whole genome shotgun (WGS) entry which is preliminary data.</text>
</comment>
<evidence type="ECO:0000313" key="2">
    <source>
        <dbReference type="EMBL" id="KAF6831581.1"/>
    </source>
</evidence>
<organism evidence="2 3">
    <name type="scientific">Colletotrichum musicola</name>
    <dbReference type="NCBI Taxonomy" id="2175873"/>
    <lineage>
        <taxon>Eukaryota</taxon>
        <taxon>Fungi</taxon>
        <taxon>Dikarya</taxon>
        <taxon>Ascomycota</taxon>
        <taxon>Pezizomycotina</taxon>
        <taxon>Sordariomycetes</taxon>
        <taxon>Hypocreomycetidae</taxon>
        <taxon>Glomerellales</taxon>
        <taxon>Glomerellaceae</taxon>
        <taxon>Colletotrichum</taxon>
        <taxon>Colletotrichum orchidearum species complex</taxon>
    </lineage>
</organism>
<evidence type="ECO:0000313" key="3">
    <source>
        <dbReference type="Proteomes" id="UP000639643"/>
    </source>
</evidence>
<keyword evidence="3" id="KW-1185">Reference proteome</keyword>